<evidence type="ECO:0000313" key="1">
    <source>
        <dbReference type="EMBL" id="VDI12327.1"/>
    </source>
</evidence>
<dbReference type="EMBL" id="UYJE01002617">
    <property type="protein sequence ID" value="VDI12327.1"/>
    <property type="molecule type" value="Genomic_DNA"/>
</dbReference>
<accession>A0A8B6CZ26</accession>
<protein>
    <submittedName>
        <fullName evidence="1">Uncharacterized protein</fullName>
    </submittedName>
</protein>
<name>A0A8B6CZ26_MYTGA</name>
<feature type="non-terminal residue" evidence="1">
    <location>
        <position position="59"/>
    </location>
</feature>
<sequence length="59" mass="7140">MLFFKEQKTFTVQECTIEKLGRFMEENNGKKVWFLDEGDILFQQIGMYSKERQITREEA</sequence>
<dbReference type="Proteomes" id="UP000596742">
    <property type="component" value="Unassembled WGS sequence"/>
</dbReference>
<gene>
    <name evidence="1" type="ORF">MGAL_10B043643</name>
</gene>
<comment type="caution">
    <text evidence="1">The sequence shown here is derived from an EMBL/GenBank/DDBJ whole genome shotgun (WGS) entry which is preliminary data.</text>
</comment>
<dbReference type="OrthoDB" id="5985115at2759"/>
<reference evidence="1" key="1">
    <citation type="submission" date="2018-11" db="EMBL/GenBank/DDBJ databases">
        <authorList>
            <person name="Alioto T."/>
            <person name="Alioto T."/>
        </authorList>
    </citation>
    <scope>NUCLEOTIDE SEQUENCE</scope>
</reference>
<dbReference type="AlphaFoldDB" id="A0A8B6CZ26"/>
<proteinExistence type="predicted"/>
<organism evidence="1 2">
    <name type="scientific">Mytilus galloprovincialis</name>
    <name type="common">Mediterranean mussel</name>
    <dbReference type="NCBI Taxonomy" id="29158"/>
    <lineage>
        <taxon>Eukaryota</taxon>
        <taxon>Metazoa</taxon>
        <taxon>Spiralia</taxon>
        <taxon>Lophotrochozoa</taxon>
        <taxon>Mollusca</taxon>
        <taxon>Bivalvia</taxon>
        <taxon>Autobranchia</taxon>
        <taxon>Pteriomorphia</taxon>
        <taxon>Mytilida</taxon>
        <taxon>Mytiloidea</taxon>
        <taxon>Mytilidae</taxon>
        <taxon>Mytilinae</taxon>
        <taxon>Mytilus</taxon>
    </lineage>
</organism>
<evidence type="ECO:0000313" key="2">
    <source>
        <dbReference type="Proteomes" id="UP000596742"/>
    </source>
</evidence>
<keyword evidence="2" id="KW-1185">Reference proteome</keyword>